<evidence type="ECO:0000256" key="3">
    <source>
        <dbReference type="ARBA" id="ARBA00022531"/>
    </source>
</evidence>
<dbReference type="AlphaFoldDB" id="A0A2G2ZZ17"/>
<protein>
    <submittedName>
        <fullName evidence="9">Photosystem II reaction center protein M</fullName>
    </submittedName>
</protein>
<dbReference type="GO" id="GO:0019684">
    <property type="term" value="P:photosynthesis, light reaction"/>
    <property type="evidence" value="ECO:0007669"/>
    <property type="project" value="InterPro"/>
</dbReference>
<dbReference type="EMBL" id="AYRZ02000003">
    <property type="protein sequence ID" value="PHT87222.1"/>
    <property type="molecule type" value="Genomic_DNA"/>
</dbReference>
<keyword evidence="2" id="KW-0674">Reaction center</keyword>
<feature type="transmembrane region" description="Helical" evidence="8">
    <location>
        <begin position="6"/>
        <end position="27"/>
    </location>
</feature>
<keyword evidence="10" id="KW-1185">Reference proteome</keyword>
<dbReference type="HAMAP" id="MF_00438">
    <property type="entry name" value="PSII_PsbM"/>
    <property type="match status" value="1"/>
</dbReference>
<keyword evidence="7" id="KW-0604">Photosystem II</keyword>
<reference evidence="9 10" key="2">
    <citation type="journal article" date="2017" name="Genome Biol.">
        <title>New reference genome sequences of hot pepper reveal the massive evolution of plant disease-resistance genes by retroduplication.</title>
        <authorList>
            <person name="Kim S."/>
            <person name="Park J."/>
            <person name="Yeom S.I."/>
            <person name="Kim Y.M."/>
            <person name="Seo E."/>
            <person name="Kim K.T."/>
            <person name="Kim M.S."/>
            <person name="Lee J.M."/>
            <person name="Cheong K."/>
            <person name="Shin H.S."/>
            <person name="Kim S.B."/>
            <person name="Han K."/>
            <person name="Lee J."/>
            <person name="Park M."/>
            <person name="Lee H.A."/>
            <person name="Lee H.Y."/>
            <person name="Lee Y."/>
            <person name="Oh S."/>
            <person name="Lee J.H."/>
            <person name="Choi E."/>
            <person name="Choi E."/>
            <person name="Lee S.E."/>
            <person name="Jeon J."/>
            <person name="Kim H."/>
            <person name="Choi G."/>
            <person name="Song H."/>
            <person name="Lee J."/>
            <person name="Lee S.C."/>
            <person name="Kwon J.K."/>
            <person name="Lee H.Y."/>
            <person name="Koo N."/>
            <person name="Hong Y."/>
            <person name="Kim R.W."/>
            <person name="Kang W.H."/>
            <person name="Huh J.H."/>
            <person name="Kang B.C."/>
            <person name="Yang T.J."/>
            <person name="Lee Y.H."/>
            <person name="Bennetzen J.L."/>
            <person name="Choi D."/>
        </authorList>
    </citation>
    <scope>NUCLEOTIDE SEQUENCE [LARGE SCALE GENOMIC DNA]</scope>
    <source>
        <strain evidence="10">cv. CM334</strain>
    </source>
</reference>
<accession>A0A2G2ZZ17</accession>
<dbReference type="NCBIfam" id="TIGR03038">
    <property type="entry name" value="PS_II_psbM"/>
    <property type="match status" value="1"/>
</dbReference>
<dbReference type="Gramene" id="PHT87222">
    <property type="protein sequence ID" value="PHT87222"/>
    <property type="gene ID" value="T459_09328"/>
</dbReference>
<comment type="subcellular location">
    <subcellularLocation>
        <location evidence="1">Membrane</location>
        <topology evidence="1">Single-pass membrane protein</topology>
    </subcellularLocation>
</comment>
<dbReference type="STRING" id="4072.A0A2G2ZZ17"/>
<reference evidence="9 10" key="1">
    <citation type="journal article" date="2014" name="Nat. Genet.">
        <title>Genome sequence of the hot pepper provides insights into the evolution of pungency in Capsicum species.</title>
        <authorList>
            <person name="Kim S."/>
            <person name="Park M."/>
            <person name="Yeom S.I."/>
            <person name="Kim Y.M."/>
            <person name="Lee J.M."/>
            <person name="Lee H.A."/>
            <person name="Seo E."/>
            <person name="Choi J."/>
            <person name="Cheong K."/>
            <person name="Kim K.T."/>
            <person name="Jung K."/>
            <person name="Lee G.W."/>
            <person name="Oh S.K."/>
            <person name="Bae C."/>
            <person name="Kim S.B."/>
            <person name="Lee H.Y."/>
            <person name="Kim S.Y."/>
            <person name="Kim M.S."/>
            <person name="Kang B.C."/>
            <person name="Jo Y.D."/>
            <person name="Yang H.B."/>
            <person name="Jeong H.J."/>
            <person name="Kang W.H."/>
            <person name="Kwon J.K."/>
            <person name="Shin C."/>
            <person name="Lim J.Y."/>
            <person name="Park J.H."/>
            <person name="Huh J.H."/>
            <person name="Kim J.S."/>
            <person name="Kim B.D."/>
            <person name="Cohen O."/>
            <person name="Paran I."/>
            <person name="Suh M.C."/>
            <person name="Lee S.B."/>
            <person name="Kim Y.K."/>
            <person name="Shin Y."/>
            <person name="Noh S.J."/>
            <person name="Park J."/>
            <person name="Seo Y.S."/>
            <person name="Kwon S.Y."/>
            <person name="Kim H.A."/>
            <person name="Park J.M."/>
            <person name="Kim H.J."/>
            <person name="Choi S.B."/>
            <person name="Bosland P.W."/>
            <person name="Reeves G."/>
            <person name="Jo S.H."/>
            <person name="Lee B.W."/>
            <person name="Cho H.T."/>
            <person name="Choi H.S."/>
            <person name="Lee M.S."/>
            <person name="Yu Y."/>
            <person name="Do Choi Y."/>
            <person name="Park B.S."/>
            <person name="van Deynze A."/>
            <person name="Ashrafi H."/>
            <person name="Hill T."/>
            <person name="Kim W.T."/>
            <person name="Pai H.S."/>
            <person name="Ahn H.K."/>
            <person name="Yeam I."/>
            <person name="Giovannoni J.J."/>
            <person name="Rose J.K."/>
            <person name="Sorensen I."/>
            <person name="Lee S.J."/>
            <person name="Kim R.W."/>
            <person name="Choi I.Y."/>
            <person name="Choi B.S."/>
            <person name="Lim J.S."/>
            <person name="Lee Y.H."/>
            <person name="Choi D."/>
        </authorList>
    </citation>
    <scope>NUCLEOTIDE SEQUENCE [LARGE SCALE GENOMIC DNA]</scope>
    <source>
        <strain evidence="10">cv. CM334</strain>
    </source>
</reference>
<evidence type="ECO:0000313" key="10">
    <source>
        <dbReference type="Proteomes" id="UP000222542"/>
    </source>
</evidence>
<evidence type="ECO:0000256" key="4">
    <source>
        <dbReference type="ARBA" id="ARBA00022692"/>
    </source>
</evidence>
<dbReference type="GO" id="GO:0009523">
    <property type="term" value="C:photosystem II"/>
    <property type="evidence" value="ECO:0007669"/>
    <property type="project" value="UniProtKB-KW"/>
</dbReference>
<dbReference type="InterPro" id="IPR007826">
    <property type="entry name" value="PSII_PsbM"/>
</dbReference>
<proteinExistence type="inferred from homology"/>
<evidence type="ECO:0000256" key="6">
    <source>
        <dbReference type="ARBA" id="ARBA00023136"/>
    </source>
</evidence>
<dbReference type="PANTHER" id="PTHR35774">
    <property type="entry name" value="PHOTOSYSTEM II REACTION CENTER PROTEIN M"/>
    <property type="match status" value="1"/>
</dbReference>
<keyword evidence="6 8" id="KW-0472">Membrane</keyword>
<dbReference type="GO" id="GO:0005737">
    <property type="term" value="C:cytoplasm"/>
    <property type="evidence" value="ECO:0007669"/>
    <property type="project" value="UniProtKB-ARBA"/>
</dbReference>
<evidence type="ECO:0000313" key="9">
    <source>
        <dbReference type="EMBL" id="PHT87222.1"/>
    </source>
</evidence>
<evidence type="ECO:0000256" key="1">
    <source>
        <dbReference type="ARBA" id="ARBA00004167"/>
    </source>
</evidence>
<evidence type="ECO:0000256" key="5">
    <source>
        <dbReference type="ARBA" id="ARBA00022989"/>
    </source>
</evidence>
<keyword evidence="3" id="KW-0602">Photosynthesis</keyword>
<name>A0A2G2ZZ17_CAPAN</name>
<dbReference type="Proteomes" id="UP000222542">
    <property type="component" value="Unassembled WGS sequence"/>
</dbReference>
<gene>
    <name evidence="9" type="ORF">T459_09328</name>
</gene>
<keyword evidence="4 8" id="KW-0812">Transmembrane</keyword>
<keyword evidence="5 8" id="KW-1133">Transmembrane helix</keyword>
<evidence type="ECO:0000256" key="8">
    <source>
        <dbReference type="SAM" id="Phobius"/>
    </source>
</evidence>
<dbReference type="InterPro" id="IPR037269">
    <property type="entry name" value="PSII_PsbM_sf"/>
</dbReference>
<dbReference type="SUPFAM" id="SSF161033">
    <property type="entry name" value="Photosystem II reaction center protein M, PsbM"/>
    <property type="match status" value="1"/>
</dbReference>
<dbReference type="Pfam" id="PF05151">
    <property type="entry name" value="PsbM"/>
    <property type="match status" value="1"/>
</dbReference>
<evidence type="ECO:0000256" key="2">
    <source>
        <dbReference type="ARBA" id="ARBA00022469"/>
    </source>
</evidence>
<comment type="caution">
    <text evidence="9">The sequence shown here is derived from an EMBL/GenBank/DDBJ whole genome shotgun (WGS) entry which is preliminary data.</text>
</comment>
<organism evidence="9 10">
    <name type="scientific">Capsicum annuum</name>
    <name type="common">Capsicum pepper</name>
    <dbReference type="NCBI Taxonomy" id="4072"/>
    <lineage>
        <taxon>Eukaryota</taxon>
        <taxon>Viridiplantae</taxon>
        <taxon>Streptophyta</taxon>
        <taxon>Embryophyta</taxon>
        <taxon>Tracheophyta</taxon>
        <taxon>Spermatophyta</taxon>
        <taxon>Magnoliopsida</taxon>
        <taxon>eudicotyledons</taxon>
        <taxon>Gunneridae</taxon>
        <taxon>Pentapetalae</taxon>
        <taxon>asterids</taxon>
        <taxon>lamiids</taxon>
        <taxon>Solanales</taxon>
        <taxon>Solanaceae</taxon>
        <taxon>Solanoideae</taxon>
        <taxon>Capsiceae</taxon>
        <taxon>Capsicum</taxon>
    </lineage>
</organism>
<sequence>MEVNILVFIPTALFILVPTTFLFIIYVKIVNQND</sequence>
<evidence type="ECO:0000256" key="7">
    <source>
        <dbReference type="ARBA" id="ARBA00023276"/>
    </source>
</evidence>
<dbReference type="PANTHER" id="PTHR35774:SF1">
    <property type="entry name" value="PHOTOSYSTEM II REACTION CENTER PROTEIN M"/>
    <property type="match status" value="1"/>
</dbReference>